<dbReference type="EMBL" id="JAPWTJ010000087">
    <property type="protein sequence ID" value="KAJ8983226.1"/>
    <property type="molecule type" value="Genomic_DNA"/>
</dbReference>
<comment type="caution">
    <text evidence="2">The sequence shown here is derived from an EMBL/GenBank/DDBJ whole genome shotgun (WGS) entry which is preliminary data.</text>
</comment>
<reference evidence="2" key="1">
    <citation type="journal article" date="2023" name="Insect Mol. Biol.">
        <title>Genome sequencing provides insights into the evolution of gene families encoding plant cell wall-degrading enzymes in longhorned beetles.</title>
        <authorList>
            <person name="Shin N.R."/>
            <person name="Okamura Y."/>
            <person name="Kirsch R."/>
            <person name="Pauchet Y."/>
        </authorList>
    </citation>
    <scope>NUCLEOTIDE SEQUENCE</scope>
    <source>
        <strain evidence="2">MMC_N1</strain>
    </source>
</reference>
<organism evidence="2 3">
    <name type="scientific">Molorchus minor</name>
    <dbReference type="NCBI Taxonomy" id="1323400"/>
    <lineage>
        <taxon>Eukaryota</taxon>
        <taxon>Metazoa</taxon>
        <taxon>Ecdysozoa</taxon>
        <taxon>Arthropoda</taxon>
        <taxon>Hexapoda</taxon>
        <taxon>Insecta</taxon>
        <taxon>Pterygota</taxon>
        <taxon>Neoptera</taxon>
        <taxon>Endopterygota</taxon>
        <taxon>Coleoptera</taxon>
        <taxon>Polyphaga</taxon>
        <taxon>Cucujiformia</taxon>
        <taxon>Chrysomeloidea</taxon>
        <taxon>Cerambycidae</taxon>
        <taxon>Lamiinae</taxon>
        <taxon>Monochamini</taxon>
        <taxon>Molorchus</taxon>
    </lineage>
</organism>
<name>A0ABQ9JXZ3_9CUCU</name>
<evidence type="ECO:0000313" key="2">
    <source>
        <dbReference type="EMBL" id="KAJ8983226.1"/>
    </source>
</evidence>
<evidence type="ECO:0000313" key="3">
    <source>
        <dbReference type="Proteomes" id="UP001162164"/>
    </source>
</evidence>
<dbReference type="Proteomes" id="UP001162164">
    <property type="component" value="Unassembled WGS sequence"/>
</dbReference>
<proteinExistence type="predicted"/>
<evidence type="ECO:0000256" key="1">
    <source>
        <dbReference type="SAM" id="MobiDB-lite"/>
    </source>
</evidence>
<accession>A0ABQ9JXZ3</accession>
<protein>
    <submittedName>
        <fullName evidence="2">Uncharacterized protein</fullName>
    </submittedName>
</protein>
<gene>
    <name evidence="2" type="ORF">NQ317_005315</name>
</gene>
<keyword evidence="3" id="KW-1185">Reference proteome</keyword>
<feature type="region of interest" description="Disordered" evidence="1">
    <location>
        <begin position="1"/>
        <end position="20"/>
    </location>
</feature>
<sequence length="63" mass="7030">MAGKPKPSQSPSEASKTRREITREDSRFIFIDLDNACILKTVAKCTIVVGLEIFSSLYRNTVP</sequence>